<keyword evidence="3" id="KW-1185">Reference proteome</keyword>
<dbReference type="Pfam" id="PF13302">
    <property type="entry name" value="Acetyltransf_3"/>
    <property type="match status" value="1"/>
</dbReference>
<proteinExistence type="predicted"/>
<dbReference type="SUPFAM" id="SSF55729">
    <property type="entry name" value="Acyl-CoA N-acyltransferases (Nat)"/>
    <property type="match status" value="1"/>
</dbReference>
<dbReference type="InterPro" id="IPR016181">
    <property type="entry name" value="Acyl_CoA_acyltransferase"/>
</dbReference>
<dbReference type="Gene3D" id="3.40.630.30">
    <property type="match status" value="1"/>
</dbReference>
<dbReference type="InterPro" id="IPR051531">
    <property type="entry name" value="N-acetyltransferase"/>
</dbReference>
<evidence type="ECO:0000259" key="1">
    <source>
        <dbReference type="PROSITE" id="PS51186"/>
    </source>
</evidence>
<accession>A0ABT4MIP5</accession>
<organism evidence="2 3">
    <name type="scientific">Rhodococcus ruber</name>
    <dbReference type="NCBI Taxonomy" id="1830"/>
    <lineage>
        <taxon>Bacteria</taxon>
        <taxon>Bacillati</taxon>
        <taxon>Actinomycetota</taxon>
        <taxon>Actinomycetes</taxon>
        <taxon>Mycobacteriales</taxon>
        <taxon>Nocardiaceae</taxon>
        <taxon>Rhodococcus</taxon>
    </lineage>
</organism>
<protein>
    <submittedName>
        <fullName evidence="2">GNAT family N-acetyltransferase</fullName>
    </submittedName>
</protein>
<dbReference type="Proteomes" id="UP001081071">
    <property type="component" value="Unassembled WGS sequence"/>
</dbReference>
<dbReference type="PANTHER" id="PTHR43792">
    <property type="entry name" value="GNAT FAMILY, PUTATIVE (AFU_ORTHOLOGUE AFUA_3G00765)-RELATED-RELATED"/>
    <property type="match status" value="1"/>
</dbReference>
<feature type="domain" description="N-acetyltransferase" evidence="1">
    <location>
        <begin position="7"/>
        <end position="179"/>
    </location>
</feature>
<reference evidence="2" key="1">
    <citation type="submission" date="2022-12" db="EMBL/GenBank/DDBJ databases">
        <authorList>
            <person name="Krivoruchko A.V."/>
            <person name="Elkin A."/>
        </authorList>
    </citation>
    <scope>NUCLEOTIDE SEQUENCE</scope>
    <source>
        <strain evidence="2">IEGM 1391</strain>
    </source>
</reference>
<gene>
    <name evidence="2" type="ORF">O4220_18725</name>
</gene>
<dbReference type="EMBL" id="JAPWIJ010000008">
    <property type="protein sequence ID" value="MCZ4520549.1"/>
    <property type="molecule type" value="Genomic_DNA"/>
</dbReference>
<dbReference type="InterPro" id="IPR000182">
    <property type="entry name" value="GNAT_dom"/>
</dbReference>
<dbReference type="PANTHER" id="PTHR43792:SF16">
    <property type="entry name" value="N-ACETYLTRANSFERASE DOMAIN-CONTAINING PROTEIN"/>
    <property type="match status" value="1"/>
</dbReference>
<sequence>MLRSPRIALHPMAAHHLPLLHGLDSDPVVMEFLLGRARTSAEIDEFWGPRCADTAADAAGLGWWVGFDGDEFLGWWMLGRNPSTAGALTGNDQAEIGWRVMRRRWRQGLATEGALLLLDHGFNTLGLQHIWAETMAVNLASRGVMRRIGMRHVRTEVREWTDSLPGADRGEVLYEITATEWKRVAEQPEPPQP</sequence>
<name>A0ABT4MIP5_9NOCA</name>
<dbReference type="PROSITE" id="PS51186">
    <property type="entry name" value="GNAT"/>
    <property type="match status" value="1"/>
</dbReference>
<evidence type="ECO:0000313" key="2">
    <source>
        <dbReference type="EMBL" id="MCZ4520549.1"/>
    </source>
</evidence>
<comment type="caution">
    <text evidence="2">The sequence shown here is derived from an EMBL/GenBank/DDBJ whole genome shotgun (WGS) entry which is preliminary data.</text>
</comment>
<evidence type="ECO:0000313" key="3">
    <source>
        <dbReference type="Proteomes" id="UP001081071"/>
    </source>
</evidence>
<dbReference type="RefSeq" id="WP_269607263.1">
    <property type="nucleotide sequence ID" value="NZ_JAPWIJ010000008.1"/>
</dbReference>